<dbReference type="EMBL" id="MWML01000397">
    <property type="protein sequence ID" value="TCG03483.1"/>
    <property type="molecule type" value="Genomic_DNA"/>
</dbReference>
<dbReference type="Proteomes" id="UP000294200">
    <property type="component" value="Unassembled WGS sequence"/>
</dbReference>
<gene>
    <name evidence="1" type="ORF">BZM27_48135</name>
</gene>
<proteinExistence type="predicted"/>
<sequence length="316" mass="35292">MSSKRALRAIYQRSCLLVVVQYEWGLARGEWTTQAGASRALGISQAELSTALQFDSLPAELTDMFAEPAEISCHTVRVIRGVIARDGLETVRLRIRQHVAAGSKLPTKAVLALVKGRLSDARKALPPSGKIITRSPDLPRYISDRFHLGIVNGEWTGYTSCSRALRISRRNISEAVSIGQLPDSVRSLFKETELTFAVGRKLLALEIDLGSKELLARASYIRSSAHEHTANHLLRELKGENVSPGEFSRLRIRKGRGSKRLIIDCDHAEFLFRYRREMEAALNQVVRKLTVSPEADEITRTILYPFSEAMRRGAGR</sequence>
<keyword evidence="2" id="KW-1185">Reference proteome</keyword>
<comment type="caution">
    <text evidence="1">The sequence shown here is derived from an EMBL/GenBank/DDBJ whole genome shotgun (WGS) entry which is preliminary data.</text>
</comment>
<protein>
    <submittedName>
        <fullName evidence="1">Uncharacterized protein</fullName>
    </submittedName>
</protein>
<organism evidence="1 2">
    <name type="scientific">Paraburkholderia steynii</name>
    <dbReference type="NCBI Taxonomy" id="1245441"/>
    <lineage>
        <taxon>Bacteria</taxon>
        <taxon>Pseudomonadati</taxon>
        <taxon>Pseudomonadota</taxon>
        <taxon>Betaproteobacteria</taxon>
        <taxon>Burkholderiales</taxon>
        <taxon>Burkholderiaceae</taxon>
        <taxon>Paraburkholderia</taxon>
    </lineage>
</organism>
<reference evidence="1 2" key="1">
    <citation type="submission" date="2017-02" db="EMBL/GenBank/DDBJ databases">
        <title>Paraburkholderia sophoroidis sp. nov. and Paraburkholderia steynii sp. nov. rhizobial symbionts of the fynbos legume Hypocalyptus sophoroides.</title>
        <authorList>
            <person name="Steenkamp E.T."/>
            <person name="Beukes C.W."/>
            <person name="Van Zyl E."/>
            <person name="Avontuur J."/>
            <person name="Chan W.Y."/>
            <person name="Hassen A."/>
            <person name="Palmer M."/>
            <person name="Mthombeni L."/>
            <person name="Phalane F."/>
            <person name="Sereme K."/>
            <person name="Venter S.N."/>
        </authorList>
    </citation>
    <scope>NUCLEOTIDE SEQUENCE [LARGE SCALE GENOMIC DNA]</scope>
    <source>
        <strain evidence="1 2">HC1.1ba</strain>
    </source>
</reference>
<evidence type="ECO:0000313" key="1">
    <source>
        <dbReference type="EMBL" id="TCG03483.1"/>
    </source>
</evidence>
<evidence type="ECO:0000313" key="2">
    <source>
        <dbReference type="Proteomes" id="UP000294200"/>
    </source>
</evidence>
<accession>A0A4R0X0H4</accession>
<name>A0A4R0X0H4_9BURK</name>
<dbReference type="AlphaFoldDB" id="A0A4R0X0H4"/>
<dbReference type="Gene3D" id="1.10.10.2830">
    <property type="match status" value="2"/>
</dbReference>